<dbReference type="HOGENOM" id="CLU_134863_5_2_6"/>
<feature type="topological domain" description="Cytoplasmic" evidence="8">
    <location>
        <begin position="1"/>
        <end position="3"/>
    </location>
</feature>
<evidence type="ECO:0000256" key="4">
    <source>
        <dbReference type="ARBA" id="ARBA00022989"/>
    </source>
</evidence>
<dbReference type="RefSeq" id="WP_025801562.1">
    <property type="nucleotide sequence ID" value="NZ_CP009706.1"/>
</dbReference>
<keyword evidence="4 8" id="KW-1133">Transmembrane helix</keyword>
<feature type="topological domain" description="Periplasmic" evidence="8">
    <location>
        <begin position="22"/>
        <end position="114"/>
    </location>
</feature>
<sequence>MGKLTLLLLILLGWLQYSLWIGKNGIHDYVRVKEDVASQQANNGKLKSRNDQLFAEIDDLNGGQEAIEERARNELGMIKPGETFYRLVPEQAKHNGGATQSSPTPSFSSSTARN</sequence>
<dbReference type="PANTHER" id="PTHR37485">
    <property type="entry name" value="CELL DIVISION PROTEIN FTSB"/>
    <property type="match status" value="1"/>
</dbReference>
<evidence type="ECO:0000256" key="2">
    <source>
        <dbReference type="ARBA" id="ARBA00022618"/>
    </source>
</evidence>
<comment type="subcellular location">
    <subcellularLocation>
        <location evidence="8">Cell inner membrane</location>
        <topology evidence="8">Single-pass type II membrane protein</topology>
    </subcellularLocation>
    <text evidence="8">Localizes to the division septum.</text>
</comment>
<dbReference type="NCBIfam" id="NF002058">
    <property type="entry name" value="PRK00888.1"/>
    <property type="match status" value="1"/>
</dbReference>
<gene>
    <name evidence="8 10" type="primary">ftsB</name>
    <name evidence="10" type="ORF">AT03_04760</name>
</gene>
<keyword evidence="3 8" id="KW-0812">Transmembrane</keyword>
<evidence type="ECO:0000256" key="8">
    <source>
        <dbReference type="HAMAP-Rule" id="MF_00599"/>
    </source>
</evidence>
<dbReference type="PANTHER" id="PTHR37485:SF1">
    <property type="entry name" value="CELL DIVISION PROTEIN FTSB"/>
    <property type="match status" value="1"/>
</dbReference>
<dbReference type="Gene3D" id="1.20.5.400">
    <property type="match status" value="1"/>
</dbReference>
<dbReference type="KEGG" id="hav:AT03_04760"/>
<evidence type="ECO:0000313" key="10">
    <source>
        <dbReference type="EMBL" id="AIU71777.1"/>
    </source>
</evidence>
<comment type="function">
    <text evidence="8">Essential cell division protein. May link together the upstream cell division proteins, which are predominantly cytoplasmic, with the downstream cell division proteins, which are predominantly periplasmic.</text>
</comment>
<dbReference type="PATRIC" id="fig|1453496.5.peg.953"/>
<evidence type="ECO:0000256" key="7">
    <source>
        <dbReference type="ARBA" id="ARBA00023306"/>
    </source>
</evidence>
<keyword evidence="2 8" id="KW-0132">Cell division</keyword>
<dbReference type="EMBL" id="CP009706">
    <property type="protein sequence ID" value="AIU71777.1"/>
    <property type="molecule type" value="Genomic_DNA"/>
</dbReference>
<organism evidence="10 11">
    <name type="scientific">Hafnia alvei FB1</name>
    <dbReference type="NCBI Taxonomy" id="1453496"/>
    <lineage>
        <taxon>Bacteria</taxon>
        <taxon>Pseudomonadati</taxon>
        <taxon>Pseudomonadota</taxon>
        <taxon>Gammaproteobacteria</taxon>
        <taxon>Enterobacterales</taxon>
        <taxon>Hafniaceae</taxon>
        <taxon>Hafnia</taxon>
    </lineage>
</organism>
<reference evidence="10 11" key="1">
    <citation type="journal article" date="2014" name="Gut Pathog.">
        <title>Gene clusters of Hafnia alvei strain FB1 important in survival and pathogenesis: a draft genome perspective.</title>
        <authorList>
            <person name="Tan J.Y."/>
            <person name="Yin W.F."/>
            <person name="Chan K.G."/>
        </authorList>
    </citation>
    <scope>NUCLEOTIDE SEQUENCE [LARGE SCALE GENOMIC DNA]</scope>
    <source>
        <strain evidence="10 11">FB1</strain>
    </source>
</reference>
<dbReference type="GO" id="GO:0032153">
    <property type="term" value="C:cell division site"/>
    <property type="evidence" value="ECO:0007669"/>
    <property type="project" value="UniProtKB-UniRule"/>
</dbReference>
<comment type="subunit">
    <text evidence="8">Part of a complex composed of FtsB, FtsL and FtsQ.</text>
</comment>
<proteinExistence type="inferred from homology"/>
<dbReference type="InterPro" id="IPR023081">
    <property type="entry name" value="Cell_div_FtsB"/>
</dbReference>
<dbReference type="OrthoDB" id="7061211at2"/>
<keyword evidence="11" id="KW-1185">Reference proteome</keyword>
<keyword evidence="6 8" id="KW-0472">Membrane</keyword>
<keyword evidence="7 8" id="KW-0131">Cell cycle</keyword>
<name>A0A097QZ84_HAFAL</name>
<feature type="region of interest" description="Disordered" evidence="9">
    <location>
        <begin position="89"/>
        <end position="114"/>
    </location>
</feature>
<evidence type="ECO:0000256" key="6">
    <source>
        <dbReference type="ARBA" id="ARBA00023136"/>
    </source>
</evidence>
<dbReference type="HAMAP" id="MF_00599">
    <property type="entry name" value="FtsB"/>
    <property type="match status" value="1"/>
</dbReference>
<evidence type="ECO:0000313" key="11">
    <source>
        <dbReference type="Proteomes" id="UP000029986"/>
    </source>
</evidence>
<dbReference type="Pfam" id="PF04977">
    <property type="entry name" value="DivIC"/>
    <property type="match status" value="1"/>
</dbReference>
<keyword evidence="5" id="KW-0175">Coiled coil</keyword>
<evidence type="ECO:0000256" key="9">
    <source>
        <dbReference type="SAM" id="MobiDB-lite"/>
    </source>
</evidence>
<dbReference type="GeneID" id="78450696"/>
<dbReference type="AlphaFoldDB" id="A0A097QZ84"/>
<dbReference type="InterPro" id="IPR007060">
    <property type="entry name" value="FtsL/DivIC"/>
</dbReference>
<dbReference type="GO" id="GO:0043093">
    <property type="term" value="P:FtsZ-dependent cytokinesis"/>
    <property type="evidence" value="ECO:0007669"/>
    <property type="project" value="UniProtKB-UniRule"/>
</dbReference>
<feature type="compositionally biased region" description="Low complexity" evidence="9">
    <location>
        <begin position="101"/>
        <end position="114"/>
    </location>
</feature>
<keyword evidence="8" id="KW-0997">Cell inner membrane</keyword>
<dbReference type="GO" id="GO:0005886">
    <property type="term" value="C:plasma membrane"/>
    <property type="evidence" value="ECO:0007669"/>
    <property type="project" value="UniProtKB-SubCell"/>
</dbReference>
<comment type="similarity">
    <text evidence="8">Belongs to the FtsB family.</text>
</comment>
<protein>
    <recommendedName>
        <fullName evidence="8">Cell division protein FtsB</fullName>
    </recommendedName>
</protein>
<evidence type="ECO:0000256" key="1">
    <source>
        <dbReference type="ARBA" id="ARBA00022475"/>
    </source>
</evidence>
<dbReference type="Proteomes" id="UP000029986">
    <property type="component" value="Chromosome"/>
</dbReference>
<accession>A0A097QZ84</accession>
<keyword evidence="1 8" id="KW-1003">Cell membrane</keyword>
<dbReference type="GO" id="GO:0030428">
    <property type="term" value="C:cell septum"/>
    <property type="evidence" value="ECO:0007669"/>
    <property type="project" value="TreeGrafter"/>
</dbReference>
<evidence type="ECO:0000256" key="3">
    <source>
        <dbReference type="ARBA" id="ARBA00022692"/>
    </source>
</evidence>
<dbReference type="eggNOG" id="COG2919">
    <property type="taxonomic scope" value="Bacteria"/>
</dbReference>
<evidence type="ECO:0000256" key="5">
    <source>
        <dbReference type="ARBA" id="ARBA00023054"/>
    </source>
</evidence>